<dbReference type="Pfam" id="PF12796">
    <property type="entry name" value="Ank_2"/>
    <property type="match status" value="1"/>
</dbReference>
<dbReference type="Gene3D" id="1.25.40.20">
    <property type="entry name" value="Ankyrin repeat-containing domain"/>
    <property type="match status" value="1"/>
</dbReference>
<dbReference type="KEGG" id="tva:4770810"/>
<dbReference type="STRING" id="5722.A2E3F0"/>
<dbReference type="EMBL" id="DS113295">
    <property type="protein sequence ID" value="EAY12841.1"/>
    <property type="molecule type" value="Genomic_DNA"/>
</dbReference>
<proteinExistence type="predicted"/>
<keyword evidence="5" id="KW-1185">Reference proteome</keyword>
<reference evidence="4" key="2">
    <citation type="journal article" date="2007" name="Science">
        <title>Draft genome sequence of the sexually transmitted pathogen Trichomonas vaginalis.</title>
        <authorList>
            <person name="Carlton J.M."/>
            <person name="Hirt R.P."/>
            <person name="Silva J.C."/>
            <person name="Delcher A.L."/>
            <person name="Schatz M."/>
            <person name="Zhao Q."/>
            <person name="Wortman J.R."/>
            <person name="Bidwell S.L."/>
            <person name="Alsmark U.C.M."/>
            <person name="Besteiro S."/>
            <person name="Sicheritz-Ponten T."/>
            <person name="Noel C.J."/>
            <person name="Dacks J.B."/>
            <person name="Foster P.G."/>
            <person name="Simillion C."/>
            <person name="Van de Peer Y."/>
            <person name="Miranda-Saavedra D."/>
            <person name="Barton G.J."/>
            <person name="Westrop G.D."/>
            <person name="Mueller S."/>
            <person name="Dessi D."/>
            <person name="Fiori P.L."/>
            <person name="Ren Q."/>
            <person name="Paulsen I."/>
            <person name="Zhang H."/>
            <person name="Bastida-Corcuera F.D."/>
            <person name="Simoes-Barbosa A."/>
            <person name="Brown M.T."/>
            <person name="Hayes R.D."/>
            <person name="Mukherjee M."/>
            <person name="Okumura C.Y."/>
            <person name="Schneider R."/>
            <person name="Smith A.J."/>
            <person name="Vanacova S."/>
            <person name="Villalvazo M."/>
            <person name="Haas B.J."/>
            <person name="Pertea M."/>
            <person name="Feldblyum T.V."/>
            <person name="Utterback T.R."/>
            <person name="Shu C.L."/>
            <person name="Osoegawa K."/>
            <person name="de Jong P.J."/>
            <person name="Hrdy I."/>
            <person name="Horvathova L."/>
            <person name="Zubacova Z."/>
            <person name="Dolezal P."/>
            <person name="Malik S.B."/>
            <person name="Logsdon J.M. Jr."/>
            <person name="Henze K."/>
            <person name="Gupta A."/>
            <person name="Wang C.C."/>
            <person name="Dunne R.L."/>
            <person name="Upcroft J.A."/>
            <person name="Upcroft P."/>
            <person name="White O."/>
            <person name="Salzberg S.L."/>
            <person name="Tang P."/>
            <person name="Chiu C.-H."/>
            <person name="Lee Y.-S."/>
            <person name="Embley T.M."/>
            <person name="Coombs G.H."/>
            <person name="Mottram J.C."/>
            <person name="Tachezy J."/>
            <person name="Fraser-Liggett C.M."/>
            <person name="Johnson P.J."/>
        </authorList>
    </citation>
    <scope>NUCLEOTIDE SEQUENCE [LARGE SCALE GENOMIC DNA]</scope>
    <source>
        <strain evidence="4">G3</strain>
    </source>
</reference>
<dbReference type="SMART" id="SM00248">
    <property type="entry name" value="ANK"/>
    <property type="match status" value="4"/>
</dbReference>
<evidence type="ECO:0000256" key="2">
    <source>
        <dbReference type="ARBA" id="ARBA00023043"/>
    </source>
</evidence>
<dbReference type="PANTHER" id="PTHR24198">
    <property type="entry name" value="ANKYRIN REPEAT AND PROTEIN KINASE DOMAIN-CONTAINING PROTEIN"/>
    <property type="match status" value="1"/>
</dbReference>
<dbReference type="InParanoid" id="A2E3F0"/>
<dbReference type="eggNOG" id="KOG0504">
    <property type="taxonomic scope" value="Eukaryota"/>
</dbReference>
<evidence type="ECO:0000313" key="5">
    <source>
        <dbReference type="Proteomes" id="UP000001542"/>
    </source>
</evidence>
<name>A2E3F0_TRIV3</name>
<feature type="repeat" description="ANK" evidence="3">
    <location>
        <begin position="410"/>
        <end position="442"/>
    </location>
</feature>
<dbReference type="PROSITE" id="PS50088">
    <property type="entry name" value="ANK_REPEAT"/>
    <property type="match status" value="1"/>
</dbReference>
<dbReference type="InterPro" id="IPR002110">
    <property type="entry name" value="Ankyrin_rpt"/>
</dbReference>
<dbReference type="PROSITE" id="PS50297">
    <property type="entry name" value="ANK_REP_REGION"/>
    <property type="match status" value="1"/>
</dbReference>
<sequence>MSLEVRKMTSLEEGSNNPSLESPKYANEIHQLLSLKVPPEFSVIFQMYKLLYDLTEDSIDQVVEFLDKEFKPQYYREFFKILTEFTRINARYTKLANKLLTILRTRIANLTKYIYYYVDSYSLMQYIYKAGDYQAEDLKRLVKRHDRFTCFFPDLFEYIEDDPHYCAYYKCALNVIQAGIEDRKWADIYPPNCIQYSIYHDDPSTLKKYLTKKKFKINGKIFHSPIEWFANRPLERPETWRLTRTPLELSAYYGSIKSFRLIKDKGGIIDKNVVLAAIAGKNNDIIEICDETNDFPDIEEIVIHAVKYHNPRFYVLANEIEITENLLERCLLHSNYEAYFYFKSIKDINVSYQYLAWKGFYSLLRPLFDQNLDLDYFRIFKFFVLKGEFEILLEIIEIHKDIDFMKRDEDGLYLIHYAAMSHNTKIIDLLIKNGLDVNLKSEIGMTAVQFAIEVNDLEMFNYLVDVLHADVHIVDELGNTCLHSAAFSSDPEITDRLLAMDLKSNVKNKDGKTPIENIKDKDKFADAKEYYSKYENIFLK</sequence>
<dbReference type="SMR" id="A2E3F0"/>
<protein>
    <submittedName>
        <fullName evidence="4">Uncharacterized protein</fullName>
    </submittedName>
</protein>
<dbReference type="SUPFAM" id="SSF48403">
    <property type="entry name" value="Ankyrin repeat"/>
    <property type="match status" value="1"/>
</dbReference>
<gene>
    <name evidence="4" type="ORF">TVAG_221950</name>
</gene>
<dbReference type="Proteomes" id="UP000001542">
    <property type="component" value="Unassembled WGS sequence"/>
</dbReference>
<evidence type="ECO:0000256" key="3">
    <source>
        <dbReference type="PROSITE-ProRule" id="PRU00023"/>
    </source>
</evidence>
<evidence type="ECO:0000313" key="4">
    <source>
        <dbReference type="EMBL" id="EAY12841.1"/>
    </source>
</evidence>
<reference evidence="4" key="1">
    <citation type="submission" date="2006-10" db="EMBL/GenBank/DDBJ databases">
        <authorList>
            <person name="Amadeo P."/>
            <person name="Zhao Q."/>
            <person name="Wortman J."/>
            <person name="Fraser-Liggett C."/>
            <person name="Carlton J."/>
        </authorList>
    </citation>
    <scope>NUCLEOTIDE SEQUENCE</scope>
    <source>
        <strain evidence="4">G3</strain>
    </source>
</reference>
<dbReference type="VEuPathDB" id="TrichDB:TVAGG3_0969680"/>
<dbReference type="InterPro" id="IPR036770">
    <property type="entry name" value="Ankyrin_rpt-contain_sf"/>
</dbReference>
<organism evidence="4 5">
    <name type="scientific">Trichomonas vaginalis (strain ATCC PRA-98 / G3)</name>
    <dbReference type="NCBI Taxonomy" id="412133"/>
    <lineage>
        <taxon>Eukaryota</taxon>
        <taxon>Metamonada</taxon>
        <taxon>Parabasalia</taxon>
        <taxon>Trichomonadida</taxon>
        <taxon>Trichomonadidae</taxon>
        <taxon>Trichomonas</taxon>
    </lineage>
</organism>
<dbReference type="RefSeq" id="XP_001325064.1">
    <property type="nucleotide sequence ID" value="XM_001325029.1"/>
</dbReference>
<dbReference type="PANTHER" id="PTHR24198:SF165">
    <property type="entry name" value="ANKYRIN REPEAT-CONTAINING PROTEIN-RELATED"/>
    <property type="match status" value="1"/>
</dbReference>
<dbReference type="VEuPathDB" id="TrichDB:TVAG_221950"/>
<accession>A2E3F0</accession>
<evidence type="ECO:0000256" key="1">
    <source>
        <dbReference type="ARBA" id="ARBA00022737"/>
    </source>
</evidence>
<keyword evidence="2 3" id="KW-0040">ANK repeat</keyword>
<dbReference type="AlphaFoldDB" id="A2E3F0"/>
<keyword evidence="1" id="KW-0677">Repeat</keyword>